<comment type="caution">
    <text evidence="10">The sequence shown here is derived from an EMBL/GenBank/DDBJ whole genome shotgun (WGS) entry which is preliminary data.</text>
</comment>
<evidence type="ECO:0000256" key="3">
    <source>
        <dbReference type="ARBA" id="ARBA00022676"/>
    </source>
</evidence>
<evidence type="ECO:0000256" key="1">
    <source>
        <dbReference type="ARBA" id="ARBA00004651"/>
    </source>
</evidence>
<keyword evidence="3" id="KW-0328">Glycosyltransferase</keyword>
<name>A0A150WFT5_BDEBC</name>
<feature type="transmembrane region" description="Helical" evidence="8">
    <location>
        <begin position="321"/>
        <end position="341"/>
    </location>
</feature>
<evidence type="ECO:0000313" key="11">
    <source>
        <dbReference type="Proteomes" id="UP000075391"/>
    </source>
</evidence>
<dbReference type="EMBL" id="LUKF01000016">
    <property type="protein sequence ID" value="KYG61896.1"/>
    <property type="molecule type" value="Genomic_DNA"/>
</dbReference>
<evidence type="ECO:0000256" key="5">
    <source>
        <dbReference type="ARBA" id="ARBA00022692"/>
    </source>
</evidence>
<dbReference type="OrthoDB" id="5293184at2"/>
<dbReference type="PANTHER" id="PTHR33908:SF11">
    <property type="entry name" value="MEMBRANE PROTEIN"/>
    <property type="match status" value="1"/>
</dbReference>
<organism evidence="10 11">
    <name type="scientific">Bdellovibrio bacteriovorus</name>
    <dbReference type="NCBI Taxonomy" id="959"/>
    <lineage>
        <taxon>Bacteria</taxon>
        <taxon>Pseudomonadati</taxon>
        <taxon>Bdellovibrionota</taxon>
        <taxon>Bdellovibrionia</taxon>
        <taxon>Bdellovibrionales</taxon>
        <taxon>Pseudobdellovibrionaceae</taxon>
        <taxon>Bdellovibrio</taxon>
    </lineage>
</organism>
<gene>
    <name evidence="10" type="ORF">AZI85_06695</name>
</gene>
<sequence length="525" mass="61612">MTLRYKETPVIREFWKQQSTSQKVTILFILALIFRAFFSLNIGLIDDEAYHWSWAKWLQLSYFDHPAMIAWLEAITTSIFGDTYLGVRLPGFLCFIGITVLLYKLTKDLFHDEWAAIFVGFVMLWSPFWGFGGYVASPEPPFMLCWVAAAYVFWQGVREDDKRWSTKKTWLWLGVLMGLGLNSKFIIALLAPGFGLYLLTTPSRRKDLLTPWPWVGFLIATVLCSPIFIWNITHDWPGFKFQFHDRHQGSSFSFNRWLVFFGAQLLFATPFLYVMIVLAFITSLLKFKEARWRFLFCLTVPSFTIFYPQPLWAEYKPHWSGAAYTLLLMGVGFIWSQGLRWGSKRIVKARSKVYTWGILGFFIPLALIAYTPFAYPWAPKVYKFFNPSGEWQTTWDFSNEFTGWEDLGRYVNRRQREIHAESGRKPFIAAHRYENTAQTTWGTKQKVYMLSSTRSHYTVMQSEEEMNNLKGQDAIFVSTEKYPADPMEWAKWDGCQKETLKTFRHGEHARTFNVYYCRNFQGITQ</sequence>
<evidence type="ECO:0000256" key="4">
    <source>
        <dbReference type="ARBA" id="ARBA00022679"/>
    </source>
</evidence>
<proteinExistence type="predicted"/>
<feature type="transmembrane region" description="Helical" evidence="8">
    <location>
        <begin position="211"/>
        <end position="232"/>
    </location>
</feature>
<evidence type="ECO:0000256" key="6">
    <source>
        <dbReference type="ARBA" id="ARBA00022989"/>
    </source>
</evidence>
<feature type="transmembrane region" description="Helical" evidence="8">
    <location>
        <begin position="24"/>
        <end position="45"/>
    </location>
</feature>
<comment type="subcellular location">
    <subcellularLocation>
        <location evidence="1">Cell membrane</location>
        <topology evidence="1">Multi-pass membrane protein</topology>
    </subcellularLocation>
</comment>
<keyword evidence="7 8" id="KW-0472">Membrane</keyword>
<dbReference type="InterPro" id="IPR050297">
    <property type="entry name" value="LipidA_mod_glycosyltrf_83"/>
</dbReference>
<evidence type="ECO:0000256" key="8">
    <source>
        <dbReference type="SAM" id="Phobius"/>
    </source>
</evidence>
<feature type="transmembrane region" description="Helical" evidence="8">
    <location>
        <begin position="115"/>
        <end position="136"/>
    </location>
</feature>
<dbReference type="Proteomes" id="UP000075391">
    <property type="component" value="Unassembled WGS sequence"/>
</dbReference>
<keyword evidence="2" id="KW-1003">Cell membrane</keyword>
<dbReference type="Pfam" id="PF13231">
    <property type="entry name" value="PMT_2"/>
    <property type="match status" value="1"/>
</dbReference>
<evidence type="ECO:0000256" key="2">
    <source>
        <dbReference type="ARBA" id="ARBA00022475"/>
    </source>
</evidence>
<feature type="transmembrane region" description="Helical" evidence="8">
    <location>
        <begin position="257"/>
        <end position="280"/>
    </location>
</feature>
<protein>
    <recommendedName>
        <fullName evidence="9">Glycosyltransferase RgtA/B/C/D-like domain-containing protein</fullName>
    </recommendedName>
</protein>
<dbReference type="AlphaFoldDB" id="A0A150WFT5"/>
<evidence type="ECO:0000256" key="7">
    <source>
        <dbReference type="ARBA" id="ARBA00023136"/>
    </source>
</evidence>
<evidence type="ECO:0000313" key="10">
    <source>
        <dbReference type="EMBL" id="KYG61896.1"/>
    </source>
</evidence>
<feature type="transmembrane region" description="Helical" evidence="8">
    <location>
        <begin position="292"/>
        <end position="309"/>
    </location>
</feature>
<feature type="transmembrane region" description="Helical" evidence="8">
    <location>
        <begin position="85"/>
        <end position="103"/>
    </location>
</feature>
<keyword evidence="5 8" id="KW-0812">Transmembrane</keyword>
<feature type="transmembrane region" description="Helical" evidence="8">
    <location>
        <begin position="353"/>
        <end position="378"/>
    </location>
</feature>
<dbReference type="InterPro" id="IPR038731">
    <property type="entry name" value="RgtA/B/C-like"/>
</dbReference>
<dbReference type="GO" id="GO:0009103">
    <property type="term" value="P:lipopolysaccharide biosynthetic process"/>
    <property type="evidence" value="ECO:0007669"/>
    <property type="project" value="UniProtKB-ARBA"/>
</dbReference>
<accession>A0A150WFT5</accession>
<feature type="domain" description="Glycosyltransferase RgtA/B/C/D-like" evidence="9">
    <location>
        <begin position="64"/>
        <end position="230"/>
    </location>
</feature>
<feature type="transmembrane region" description="Helical" evidence="8">
    <location>
        <begin position="170"/>
        <end position="199"/>
    </location>
</feature>
<dbReference type="PANTHER" id="PTHR33908">
    <property type="entry name" value="MANNOSYLTRANSFERASE YKCB-RELATED"/>
    <property type="match status" value="1"/>
</dbReference>
<dbReference type="GO" id="GO:0016763">
    <property type="term" value="F:pentosyltransferase activity"/>
    <property type="evidence" value="ECO:0007669"/>
    <property type="project" value="TreeGrafter"/>
</dbReference>
<evidence type="ECO:0000259" key="9">
    <source>
        <dbReference type="Pfam" id="PF13231"/>
    </source>
</evidence>
<reference evidence="10 11" key="1">
    <citation type="submission" date="2016-03" db="EMBL/GenBank/DDBJ databases">
        <authorList>
            <person name="Ploux O."/>
        </authorList>
    </citation>
    <scope>NUCLEOTIDE SEQUENCE [LARGE SCALE GENOMIC DNA]</scope>
    <source>
        <strain evidence="10 11">BER2</strain>
    </source>
</reference>
<keyword evidence="6 8" id="KW-1133">Transmembrane helix</keyword>
<dbReference type="GO" id="GO:0005886">
    <property type="term" value="C:plasma membrane"/>
    <property type="evidence" value="ECO:0007669"/>
    <property type="project" value="UniProtKB-SubCell"/>
</dbReference>
<keyword evidence="4" id="KW-0808">Transferase</keyword>